<dbReference type="RefSeq" id="WP_261695713.1">
    <property type="nucleotide sequence ID" value="NZ_CP104694.1"/>
</dbReference>
<keyword evidence="5" id="KW-1185">Reference proteome</keyword>
<organism evidence="4 5">
    <name type="scientific">Tahibacter amnicola</name>
    <dbReference type="NCBI Taxonomy" id="2976241"/>
    <lineage>
        <taxon>Bacteria</taxon>
        <taxon>Pseudomonadati</taxon>
        <taxon>Pseudomonadota</taxon>
        <taxon>Gammaproteobacteria</taxon>
        <taxon>Lysobacterales</taxon>
        <taxon>Rhodanobacteraceae</taxon>
        <taxon>Tahibacter</taxon>
    </lineage>
</organism>
<dbReference type="SUPFAM" id="SSF56672">
    <property type="entry name" value="DNA/RNA polymerases"/>
    <property type="match status" value="1"/>
</dbReference>
<feature type="domain" description="UmuC" evidence="3">
    <location>
        <begin position="36"/>
        <end position="160"/>
    </location>
</feature>
<keyword evidence="1" id="KW-0227">DNA damage</keyword>
<evidence type="ECO:0000259" key="3">
    <source>
        <dbReference type="Pfam" id="PF00817"/>
    </source>
</evidence>
<dbReference type="InterPro" id="IPR001126">
    <property type="entry name" value="UmuC"/>
</dbReference>
<accession>A0ABY6BG62</accession>
<gene>
    <name evidence="4" type="ORF">N4264_03625</name>
</gene>
<dbReference type="PANTHER" id="PTHR35369:SF2">
    <property type="entry name" value="BLR3025 PROTEIN"/>
    <property type="match status" value="1"/>
</dbReference>
<dbReference type="Proteomes" id="UP001064632">
    <property type="component" value="Chromosome"/>
</dbReference>
<dbReference type="Pfam" id="PF00817">
    <property type="entry name" value="IMS"/>
    <property type="match status" value="1"/>
</dbReference>
<sequence length="480" mass="53390">MLWACLHFFELPLAAVFATAGTAEAVTDDVASEPAQPQAVYEGPRQRPVIALANAPAQAQGVRRGQSLPAASALCAQVTLRPRDPAGERQLLDLLAAWAYGYSAQVSRFEDHSLLVEVGASLRLFGGWSSLERQLRADLQQLGYAHRMAVAPVAAAASVLARISDGVAIVHDAPLRTALRRVPLPFCGLDAKAVECLTGIGLTRLCDVLALPRAELTRRIGVDGVRWLDRLQGRAPETLPLYRPPDRFARRIELDGRVDSWPALLFPLRRLVRELALYLDLRDSSVEHFHLLLEHEQRAATQVPVTLLTARRDADGLFEFCRGRLERVSLAAEVSAISLVAEDLPPFQPRHGDLFDVRREQSLDWPDLADRLRARLGDGAVRQLAVGHDHRPELAWHYGAAGRLDPPLRGPRPLWLLRRPIVLRPDPARILAGPERIESGWWEADARRDYYIVQTRDGQRAWAFLPAGAYSGWMLHGWFA</sequence>
<reference evidence="4" key="1">
    <citation type="submission" date="2022-09" db="EMBL/GenBank/DDBJ databases">
        <title>Tahibacter sp. nov., isolated from a fresh water.</title>
        <authorList>
            <person name="Baek J.H."/>
            <person name="Lee J.K."/>
            <person name="Kim J.M."/>
            <person name="Jeon C.O."/>
        </authorList>
    </citation>
    <scope>NUCLEOTIDE SEQUENCE</scope>
    <source>
        <strain evidence="4">W38</strain>
    </source>
</reference>
<feature type="signal peptide" evidence="2">
    <location>
        <begin position="1"/>
        <end position="25"/>
    </location>
</feature>
<dbReference type="CDD" id="cd03468">
    <property type="entry name" value="PolY_like"/>
    <property type="match status" value="1"/>
</dbReference>
<keyword evidence="2" id="KW-0732">Signal</keyword>
<evidence type="ECO:0000256" key="2">
    <source>
        <dbReference type="SAM" id="SignalP"/>
    </source>
</evidence>
<protein>
    <submittedName>
        <fullName evidence="4">DNA polymerase Y family protein</fullName>
    </submittedName>
</protein>
<dbReference type="PANTHER" id="PTHR35369">
    <property type="entry name" value="BLR3025 PROTEIN-RELATED"/>
    <property type="match status" value="1"/>
</dbReference>
<name>A0ABY6BG62_9GAMM</name>
<feature type="chain" id="PRO_5047115652" evidence="2">
    <location>
        <begin position="26"/>
        <end position="480"/>
    </location>
</feature>
<evidence type="ECO:0000313" key="5">
    <source>
        <dbReference type="Proteomes" id="UP001064632"/>
    </source>
</evidence>
<evidence type="ECO:0000313" key="4">
    <source>
        <dbReference type="EMBL" id="UXI68754.1"/>
    </source>
</evidence>
<proteinExistence type="predicted"/>
<dbReference type="InterPro" id="IPR050356">
    <property type="entry name" value="SulA_CellDiv_inhibitor"/>
</dbReference>
<dbReference type="EMBL" id="CP104694">
    <property type="protein sequence ID" value="UXI68754.1"/>
    <property type="molecule type" value="Genomic_DNA"/>
</dbReference>
<evidence type="ECO:0000256" key="1">
    <source>
        <dbReference type="ARBA" id="ARBA00022763"/>
    </source>
</evidence>
<dbReference type="InterPro" id="IPR043502">
    <property type="entry name" value="DNA/RNA_pol_sf"/>
</dbReference>